<evidence type="ECO:0000256" key="2">
    <source>
        <dbReference type="ARBA" id="ARBA00022692"/>
    </source>
</evidence>
<dbReference type="Pfam" id="PF00005">
    <property type="entry name" value="ABC_tran"/>
    <property type="match status" value="1"/>
</dbReference>
<dbReference type="Gene3D" id="3.40.50.300">
    <property type="entry name" value="P-loop containing nucleotide triphosphate hydrolases"/>
    <property type="match status" value="1"/>
</dbReference>
<evidence type="ECO:0000313" key="11">
    <source>
        <dbReference type="Proteomes" id="UP001595912"/>
    </source>
</evidence>
<dbReference type="EMBL" id="JBHSIU010000011">
    <property type="protein sequence ID" value="MFC4998030.1"/>
    <property type="molecule type" value="Genomic_DNA"/>
</dbReference>
<dbReference type="SMART" id="SM00382">
    <property type="entry name" value="AAA"/>
    <property type="match status" value="1"/>
</dbReference>
<dbReference type="PROSITE" id="PS00211">
    <property type="entry name" value="ABC_TRANSPORTER_1"/>
    <property type="match status" value="1"/>
</dbReference>
<evidence type="ECO:0000256" key="6">
    <source>
        <dbReference type="ARBA" id="ARBA00023136"/>
    </source>
</evidence>
<evidence type="ECO:0000259" key="8">
    <source>
        <dbReference type="PROSITE" id="PS50893"/>
    </source>
</evidence>
<evidence type="ECO:0000256" key="1">
    <source>
        <dbReference type="ARBA" id="ARBA00004651"/>
    </source>
</evidence>
<dbReference type="InterPro" id="IPR003593">
    <property type="entry name" value="AAA+_ATPase"/>
</dbReference>
<dbReference type="Gene3D" id="1.20.1560.10">
    <property type="entry name" value="ABC transporter type 1, transmembrane domain"/>
    <property type="match status" value="1"/>
</dbReference>
<keyword evidence="3" id="KW-0547">Nucleotide-binding</keyword>
<dbReference type="Proteomes" id="UP001595912">
    <property type="component" value="Unassembled WGS sequence"/>
</dbReference>
<feature type="transmembrane region" description="Helical" evidence="7">
    <location>
        <begin position="29"/>
        <end position="52"/>
    </location>
</feature>
<dbReference type="InterPro" id="IPR017871">
    <property type="entry name" value="ABC_transporter-like_CS"/>
</dbReference>
<feature type="transmembrane region" description="Helical" evidence="7">
    <location>
        <begin position="293"/>
        <end position="314"/>
    </location>
</feature>
<name>A0ABV9VQY9_9ACTN</name>
<feature type="domain" description="ABC transporter" evidence="8">
    <location>
        <begin position="352"/>
        <end position="592"/>
    </location>
</feature>
<evidence type="ECO:0000256" key="7">
    <source>
        <dbReference type="SAM" id="Phobius"/>
    </source>
</evidence>
<feature type="transmembrane region" description="Helical" evidence="7">
    <location>
        <begin position="174"/>
        <end position="192"/>
    </location>
</feature>
<dbReference type="PROSITE" id="PS50893">
    <property type="entry name" value="ABC_TRANSPORTER_2"/>
    <property type="match status" value="1"/>
</dbReference>
<dbReference type="Pfam" id="PF00664">
    <property type="entry name" value="ABC_membrane"/>
    <property type="match status" value="1"/>
</dbReference>
<keyword evidence="4 10" id="KW-0067">ATP-binding</keyword>
<feature type="transmembrane region" description="Helical" evidence="7">
    <location>
        <begin position="72"/>
        <end position="96"/>
    </location>
</feature>
<dbReference type="SUPFAM" id="SSF90123">
    <property type="entry name" value="ABC transporter transmembrane region"/>
    <property type="match status" value="1"/>
</dbReference>
<feature type="transmembrane region" description="Helical" evidence="7">
    <location>
        <begin position="149"/>
        <end position="168"/>
    </location>
</feature>
<dbReference type="PANTHER" id="PTHR24221">
    <property type="entry name" value="ATP-BINDING CASSETTE SUB-FAMILY B"/>
    <property type="match status" value="1"/>
</dbReference>
<keyword evidence="6 7" id="KW-0472">Membrane</keyword>
<accession>A0ABV9VQY9</accession>
<evidence type="ECO:0000313" key="10">
    <source>
        <dbReference type="EMBL" id="MFC4998030.1"/>
    </source>
</evidence>
<dbReference type="PANTHER" id="PTHR24221:SF654">
    <property type="entry name" value="ATP-BINDING CASSETTE SUB-FAMILY B MEMBER 6"/>
    <property type="match status" value="1"/>
</dbReference>
<protein>
    <submittedName>
        <fullName evidence="10">ABC transporter ATP-binding protein</fullName>
    </submittedName>
</protein>
<sequence>MKGHRLPVTHRNSALVAQLAGARANPGPAALATVTGLLNGMTMVAAAAVVGWSTDHLVIPALAHEPVPARVWWTSALLIMGISVLRWGTILVRGIATGRVQYRAQAETRRAVVHRYLERDPDWFRRHSPGQLLAHAVSDVDALWSPMQFAYFALGQVFMLLLALTELFVRDLVLGLVGLVLVVLVLALNVLYQRLLAPRAREAQAARGTVGGVAHESIEGDPVVRSLGLGAVEDARFTVAVERLRTAELRMAAVSSVFDPLLELLPTAAVLAVLAVGAPRVDSGHGSLTVGELVGVVFLLITIAIPLNVISRFLSMLPMSGAGRARVHAVLDGPDPARTGDRRLTGPHRLRVEVRGAAVLRDGQRLLDGVDLVLEPGTVTVVVGTVGAGKTTLLDLAGGQEPPSRGVVRFDGVDVRDLAPGTVPAHVALVSQTSFLFAESIRDNLSLAGHPRTGHPYTDAQLWHALRVAAADDVVRDLPDGLDTVVGERGATLSGGQRQRICLARAILREPRLLVLDDAMSALDPRVEGAVLDGLVAQTAAGGPTVLLATSRPRAVGIADQVVLLHGGRIAAAGTPAQLLAVEAYRRIVTAYDHTEEVVDGVR</sequence>
<reference evidence="11" key="1">
    <citation type="journal article" date="2019" name="Int. J. Syst. Evol. Microbiol.">
        <title>The Global Catalogue of Microorganisms (GCM) 10K type strain sequencing project: providing services to taxonomists for standard genome sequencing and annotation.</title>
        <authorList>
            <consortium name="The Broad Institute Genomics Platform"/>
            <consortium name="The Broad Institute Genome Sequencing Center for Infectious Disease"/>
            <person name="Wu L."/>
            <person name="Ma J."/>
        </authorList>
    </citation>
    <scope>NUCLEOTIDE SEQUENCE [LARGE SCALE GENOMIC DNA]</scope>
    <source>
        <strain evidence="11">CGMCC 4.7152</strain>
    </source>
</reference>
<dbReference type="GO" id="GO:0005524">
    <property type="term" value="F:ATP binding"/>
    <property type="evidence" value="ECO:0007669"/>
    <property type="project" value="UniProtKB-KW"/>
</dbReference>
<dbReference type="InterPro" id="IPR011527">
    <property type="entry name" value="ABC1_TM_dom"/>
</dbReference>
<dbReference type="InterPro" id="IPR027417">
    <property type="entry name" value="P-loop_NTPase"/>
</dbReference>
<dbReference type="InterPro" id="IPR036640">
    <property type="entry name" value="ABC1_TM_sf"/>
</dbReference>
<dbReference type="SUPFAM" id="SSF52540">
    <property type="entry name" value="P-loop containing nucleoside triphosphate hydrolases"/>
    <property type="match status" value="1"/>
</dbReference>
<gene>
    <name evidence="10" type="ORF">ACFPIJ_09330</name>
</gene>
<dbReference type="InterPro" id="IPR039421">
    <property type="entry name" value="Type_1_exporter"/>
</dbReference>
<keyword evidence="2 7" id="KW-0812">Transmembrane</keyword>
<dbReference type="RefSeq" id="WP_380114286.1">
    <property type="nucleotide sequence ID" value="NZ_JBHSIU010000011.1"/>
</dbReference>
<evidence type="ECO:0000256" key="4">
    <source>
        <dbReference type="ARBA" id="ARBA00022840"/>
    </source>
</evidence>
<keyword evidence="11" id="KW-1185">Reference proteome</keyword>
<dbReference type="InterPro" id="IPR003439">
    <property type="entry name" value="ABC_transporter-like_ATP-bd"/>
</dbReference>
<proteinExistence type="predicted"/>
<comment type="caution">
    <text evidence="10">The sequence shown here is derived from an EMBL/GenBank/DDBJ whole genome shotgun (WGS) entry which is preliminary data.</text>
</comment>
<organism evidence="10 11">
    <name type="scientific">Dactylosporangium cerinum</name>
    <dbReference type="NCBI Taxonomy" id="1434730"/>
    <lineage>
        <taxon>Bacteria</taxon>
        <taxon>Bacillati</taxon>
        <taxon>Actinomycetota</taxon>
        <taxon>Actinomycetes</taxon>
        <taxon>Micromonosporales</taxon>
        <taxon>Micromonosporaceae</taxon>
        <taxon>Dactylosporangium</taxon>
    </lineage>
</organism>
<feature type="domain" description="ABC transmembrane type-1" evidence="9">
    <location>
        <begin position="30"/>
        <end position="319"/>
    </location>
</feature>
<evidence type="ECO:0000259" key="9">
    <source>
        <dbReference type="PROSITE" id="PS50929"/>
    </source>
</evidence>
<dbReference type="PROSITE" id="PS50929">
    <property type="entry name" value="ABC_TM1F"/>
    <property type="match status" value="1"/>
</dbReference>
<keyword evidence="5 7" id="KW-1133">Transmembrane helix</keyword>
<comment type="subcellular location">
    <subcellularLocation>
        <location evidence="1">Cell membrane</location>
        <topology evidence="1">Multi-pass membrane protein</topology>
    </subcellularLocation>
</comment>
<evidence type="ECO:0000256" key="3">
    <source>
        <dbReference type="ARBA" id="ARBA00022741"/>
    </source>
</evidence>
<evidence type="ECO:0000256" key="5">
    <source>
        <dbReference type="ARBA" id="ARBA00022989"/>
    </source>
</evidence>